<proteinExistence type="predicted"/>
<feature type="signal peptide" evidence="2">
    <location>
        <begin position="1"/>
        <end position="20"/>
    </location>
</feature>
<dbReference type="EMBL" id="VXIT01000010">
    <property type="protein sequence ID" value="KAA6409883.1"/>
    <property type="molecule type" value="Genomic_DNA"/>
</dbReference>
<evidence type="ECO:0000256" key="1">
    <source>
        <dbReference type="SAM" id="MobiDB-lite"/>
    </source>
</evidence>
<evidence type="ECO:0000313" key="4">
    <source>
        <dbReference type="Proteomes" id="UP000324767"/>
    </source>
</evidence>
<reference evidence="3 4" key="1">
    <citation type="submission" date="2019-09" db="EMBL/GenBank/DDBJ databases">
        <title>The hologenome of the rock-dwelling lichen Lasallia pustulata.</title>
        <authorList>
            <person name="Greshake Tzovaras B."/>
            <person name="Segers F."/>
            <person name="Bicker A."/>
            <person name="Dal Grande F."/>
            <person name="Otte J."/>
            <person name="Hankeln T."/>
            <person name="Schmitt I."/>
            <person name="Ebersberger I."/>
        </authorList>
    </citation>
    <scope>NUCLEOTIDE SEQUENCE [LARGE SCALE GENOMIC DNA]</scope>
    <source>
        <strain evidence="3">A1-1</strain>
    </source>
</reference>
<evidence type="ECO:0000256" key="2">
    <source>
        <dbReference type="SAM" id="SignalP"/>
    </source>
</evidence>
<evidence type="ECO:0000313" key="3">
    <source>
        <dbReference type="EMBL" id="KAA6409883.1"/>
    </source>
</evidence>
<dbReference type="Proteomes" id="UP000324767">
    <property type="component" value="Unassembled WGS sequence"/>
</dbReference>
<dbReference type="AlphaFoldDB" id="A0A5M8PKA4"/>
<protein>
    <submittedName>
        <fullName evidence="3">Uncharacterized protein</fullName>
    </submittedName>
</protein>
<feature type="chain" id="PRO_5024394392" evidence="2">
    <location>
        <begin position="21"/>
        <end position="187"/>
    </location>
</feature>
<gene>
    <name evidence="3" type="ORF">FRX48_06496</name>
</gene>
<feature type="region of interest" description="Disordered" evidence="1">
    <location>
        <begin position="130"/>
        <end position="154"/>
    </location>
</feature>
<keyword evidence="2" id="KW-0732">Signal</keyword>
<comment type="caution">
    <text evidence="3">The sequence shown here is derived from an EMBL/GenBank/DDBJ whole genome shotgun (WGS) entry which is preliminary data.</text>
</comment>
<sequence length="187" mass="20758">MRFPLPLLAILALLAAPTLSIPHLFAAPAAPAAFLAQIRASNLSPPPCIGHVCPDKFKRHEEPGQSNPPCLRGTCPDEVEVELKARITALGLPGPDKVKRYDEPGQSHPPCLQGVCPDKVEVELKEGFTAPAVPGPDGVEESGQSEPHHHHHHHHHHHAPLCLGKWRWLVWACWPWWFNHTKYLRPD</sequence>
<accession>A0A5M8PKA4</accession>
<name>A0A5M8PKA4_9LECA</name>
<organism evidence="3 4">
    <name type="scientific">Lasallia pustulata</name>
    <dbReference type="NCBI Taxonomy" id="136370"/>
    <lineage>
        <taxon>Eukaryota</taxon>
        <taxon>Fungi</taxon>
        <taxon>Dikarya</taxon>
        <taxon>Ascomycota</taxon>
        <taxon>Pezizomycotina</taxon>
        <taxon>Lecanoromycetes</taxon>
        <taxon>OSLEUM clade</taxon>
        <taxon>Umbilicariomycetidae</taxon>
        <taxon>Umbilicariales</taxon>
        <taxon>Umbilicariaceae</taxon>
        <taxon>Lasallia</taxon>
    </lineage>
</organism>